<keyword evidence="2" id="KW-1185">Reference proteome</keyword>
<evidence type="ECO:0000313" key="2">
    <source>
        <dbReference type="Proteomes" id="UP001207468"/>
    </source>
</evidence>
<evidence type="ECO:0000313" key="1">
    <source>
        <dbReference type="EMBL" id="KAI9462176.1"/>
    </source>
</evidence>
<organism evidence="1 2">
    <name type="scientific">Russula earlei</name>
    <dbReference type="NCBI Taxonomy" id="71964"/>
    <lineage>
        <taxon>Eukaryota</taxon>
        <taxon>Fungi</taxon>
        <taxon>Dikarya</taxon>
        <taxon>Basidiomycota</taxon>
        <taxon>Agaricomycotina</taxon>
        <taxon>Agaricomycetes</taxon>
        <taxon>Russulales</taxon>
        <taxon>Russulaceae</taxon>
        <taxon>Russula</taxon>
    </lineage>
</organism>
<proteinExistence type="predicted"/>
<name>A0ACC0U581_9AGAM</name>
<sequence>MDEEQALEALSNVISALSETPYDLSLHYQHIQLATATGMDEQVHAARETLTAYYSCGDDVWLPLIEEKKSAADLDTIEGVLSVLQTYNRAEDDYLSIPLLRQHMDFLIDRRSHFSSSATNPVLPEDPLSVEWTREALRAVVAQGVHHITQGHLLWDALRDWELDNLSTVLPDEKSAAIAEIEDMYLERLQQCHATNEDTFQSYSTFTTHYKAPQAYETLLVNASKIRGKAKRAYEWREPYEATLEQSGNSLYAYQNYVAYELRAKQPNLGILSNIHERAIAEAGKRRASGEAGAEEALRLWWASYVDSMRRNNAPQERQLALFQRSVRSIPGSGEQWARYIRFLEKGEPISGAYLLPLCPFIDNAPTVLYEKAFATKLFQKDVEEMVSLFLSRAGFEHRVCLASLENEQPGGVESPLADSAVAQPFLEPQDRLSTVVDILNNGIKSIRLAAKGGDSRFRLERFLFALHNELGQSDEGIKIWADAVKYHKTSYIPWLEYTRALVYATRLDYEEARKAFTKATKSQLDWPEMLWEAWIAFEHSHGTVGEIQDALDTVDRARTLVEARRAKEAEQAGYQAMPVATSQQATYVPETEQTVPTHEIETPMDIDQQVQSAAISVKRKAEEEPLEESKKARVGAYSLAIAQDNAYRENCTVFVSDLPSESTDDDLARLFKDCGVIREVKITQLSNILVATVEFVTRDSVPAALTKDKKRIRDHEISVHLAWESTLYVTNFPESADDAWLRKIFAQYGHIFEVRWPSKKFKSTRRFCYVQYTSPAAARLALELNGRELEPGFSLKVYISNPERKKERTDAGANAREVYVAGLSRFVTKEDLEKLFRTYGLLKEIRMALTADNHSRGFAFVEFEEEADATRALGANNYELKKRRIAVTSSDTRVRSRKNEPETGFGRKADARNRSLRIHDLPDDAEEGLLQQAVEKLAPVTRLEVFSGQHEAVVEFQSAADAARLLLLPDPLEFKGVRLRFSEREDATAKAQKAPAAGGGMFIPRNAASRPRAGLGRARHALPAAGTASAAPDPEARSNISSGDKGPAQGKAQDDFRKMLLGGK</sequence>
<dbReference type="EMBL" id="JAGFNK010000169">
    <property type="protein sequence ID" value="KAI9462176.1"/>
    <property type="molecule type" value="Genomic_DNA"/>
</dbReference>
<dbReference type="Proteomes" id="UP001207468">
    <property type="component" value="Unassembled WGS sequence"/>
</dbReference>
<comment type="caution">
    <text evidence="1">The sequence shown here is derived from an EMBL/GenBank/DDBJ whole genome shotgun (WGS) entry which is preliminary data.</text>
</comment>
<accession>A0ACC0U581</accession>
<protein>
    <submittedName>
        <fullName evidence="1">Uncharacterized protein</fullName>
    </submittedName>
</protein>
<gene>
    <name evidence="1" type="ORF">F5148DRAFT_982842</name>
</gene>
<reference evidence="1" key="1">
    <citation type="submission" date="2021-03" db="EMBL/GenBank/DDBJ databases">
        <title>Evolutionary priming and transition to the ectomycorrhizal habit in an iconic lineage of mushroom-forming fungi: is preadaptation a requirement?</title>
        <authorList>
            <consortium name="DOE Joint Genome Institute"/>
            <person name="Looney B.P."/>
            <person name="Miyauchi S."/>
            <person name="Morin E."/>
            <person name="Drula E."/>
            <person name="Courty P.E."/>
            <person name="Chicoki N."/>
            <person name="Fauchery L."/>
            <person name="Kohler A."/>
            <person name="Kuo A."/>
            <person name="LaButti K."/>
            <person name="Pangilinan J."/>
            <person name="Lipzen A."/>
            <person name="Riley R."/>
            <person name="Andreopoulos W."/>
            <person name="He G."/>
            <person name="Johnson J."/>
            <person name="Barry K.W."/>
            <person name="Grigoriev I.V."/>
            <person name="Nagy L."/>
            <person name="Hibbett D."/>
            <person name="Henrissat B."/>
            <person name="Matheny P.B."/>
            <person name="Labbe J."/>
            <person name="Martin A.F."/>
        </authorList>
    </citation>
    <scope>NUCLEOTIDE SEQUENCE</scope>
    <source>
        <strain evidence="1">BPL698</strain>
    </source>
</reference>